<dbReference type="InterPro" id="IPR000709">
    <property type="entry name" value="Leu_Ile_Val-bd"/>
</dbReference>
<dbReference type="RefSeq" id="WP_166319574.1">
    <property type="nucleotide sequence ID" value="NZ_CP049866.1"/>
</dbReference>
<sequence>MLRTTRPKRAVIALIATAGLTLSACGTTEDSNEGGSDSDSGSAACDLTLAFFGPQTGPAAGLGAPIINGAQLAIDQYNADAECEVAYEQIDSQGSPDQAPSLATEAAGNEAIIGIVGPAFSGESAAAGPIFAEAGLPTVSPSATNPALSENGWDTFHRALGNDATQGPAAAKYIQDTIGAKAVFVIDDASEYGAGLAGIVEEDLGDAVVDTDTIQAGQTDFGATVTKVRSSKADAVFFGGYYAEAALIVRQLRDSGFEGDFVVADGVKDPGYLDGAGKSAEGTIITCPCIPAEDPAVADFAAAYEEEFGEAPGTYAAEAYDAATIFLDGIAEGIDTREDMLAFVNDYDEAGVTKQLSFDEAGEPADVHVYAYKVEGGEIVSDTEIM</sequence>
<keyword evidence="4" id="KW-0029">Amino-acid transport</keyword>
<evidence type="ECO:0000313" key="7">
    <source>
        <dbReference type="EMBL" id="QIK76282.1"/>
    </source>
</evidence>
<protein>
    <submittedName>
        <fullName evidence="7">Branched-chain amino acid ABC transporter substrate-binding protein</fullName>
    </submittedName>
</protein>
<evidence type="ECO:0000313" key="8">
    <source>
        <dbReference type="Proteomes" id="UP000502035"/>
    </source>
</evidence>
<evidence type="ECO:0000256" key="5">
    <source>
        <dbReference type="SAM" id="SignalP"/>
    </source>
</evidence>
<name>A0A6G7YHJ7_9ACTN</name>
<dbReference type="PANTHER" id="PTHR47151">
    <property type="entry name" value="LEU/ILE/VAL-BINDING ABC TRANSPORTER SUBUNIT"/>
    <property type="match status" value="1"/>
</dbReference>
<accession>A0A6G7YHJ7</accession>
<keyword evidence="2" id="KW-0813">Transport</keyword>
<reference evidence="7 8" key="1">
    <citation type="submission" date="2020-03" db="EMBL/GenBank/DDBJ databases">
        <title>Nocardioides sp. nov., isolated from fish.</title>
        <authorList>
            <person name="Hyun D.-W."/>
            <person name="Bae J.-W."/>
        </authorList>
    </citation>
    <scope>NUCLEOTIDE SEQUENCE [LARGE SCALE GENOMIC DNA]</scope>
    <source>
        <strain evidence="7 8">HDW12A</strain>
    </source>
</reference>
<dbReference type="EMBL" id="CP049866">
    <property type="protein sequence ID" value="QIK76282.1"/>
    <property type="molecule type" value="Genomic_DNA"/>
</dbReference>
<evidence type="ECO:0000259" key="6">
    <source>
        <dbReference type="Pfam" id="PF13458"/>
    </source>
</evidence>
<organism evidence="7 8">
    <name type="scientific">Nocardioides piscis</name>
    <dbReference type="NCBI Taxonomy" id="2714938"/>
    <lineage>
        <taxon>Bacteria</taxon>
        <taxon>Bacillati</taxon>
        <taxon>Actinomycetota</taxon>
        <taxon>Actinomycetes</taxon>
        <taxon>Propionibacteriales</taxon>
        <taxon>Nocardioidaceae</taxon>
        <taxon>Nocardioides</taxon>
    </lineage>
</organism>
<feature type="domain" description="Leucine-binding protein" evidence="6">
    <location>
        <begin position="48"/>
        <end position="377"/>
    </location>
</feature>
<dbReference type="KEGG" id="npi:G7071_13455"/>
<keyword evidence="3 5" id="KW-0732">Signal</keyword>
<feature type="signal peptide" evidence="5">
    <location>
        <begin position="1"/>
        <end position="23"/>
    </location>
</feature>
<dbReference type="Gene3D" id="3.40.50.2300">
    <property type="match status" value="2"/>
</dbReference>
<keyword evidence="8" id="KW-1185">Reference proteome</keyword>
<dbReference type="PROSITE" id="PS51257">
    <property type="entry name" value="PROKAR_LIPOPROTEIN"/>
    <property type="match status" value="1"/>
</dbReference>
<evidence type="ECO:0000256" key="1">
    <source>
        <dbReference type="ARBA" id="ARBA00010062"/>
    </source>
</evidence>
<dbReference type="PANTHER" id="PTHR47151:SF2">
    <property type="entry name" value="AMINO ACID BINDING PROTEIN"/>
    <property type="match status" value="1"/>
</dbReference>
<dbReference type="AlphaFoldDB" id="A0A6G7YHJ7"/>
<feature type="chain" id="PRO_5039261082" evidence="5">
    <location>
        <begin position="24"/>
        <end position="386"/>
    </location>
</feature>
<evidence type="ECO:0000256" key="4">
    <source>
        <dbReference type="ARBA" id="ARBA00022970"/>
    </source>
</evidence>
<dbReference type="CDD" id="cd06342">
    <property type="entry name" value="PBP1_ABC_LIVBP-like"/>
    <property type="match status" value="1"/>
</dbReference>
<dbReference type="InterPro" id="IPR028081">
    <property type="entry name" value="Leu-bd"/>
</dbReference>
<evidence type="ECO:0000256" key="3">
    <source>
        <dbReference type="ARBA" id="ARBA00022729"/>
    </source>
</evidence>
<evidence type="ECO:0000256" key="2">
    <source>
        <dbReference type="ARBA" id="ARBA00022448"/>
    </source>
</evidence>
<gene>
    <name evidence="7" type="ORF">G7071_13455</name>
</gene>
<dbReference type="GO" id="GO:0006865">
    <property type="term" value="P:amino acid transport"/>
    <property type="evidence" value="ECO:0007669"/>
    <property type="project" value="UniProtKB-KW"/>
</dbReference>
<dbReference type="Proteomes" id="UP000502035">
    <property type="component" value="Chromosome"/>
</dbReference>
<dbReference type="InterPro" id="IPR028082">
    <property type="entry name" value="Peripla_BP_I"/>
</dbReference>
<comment type="similarity">
    <text evidence="1">Belongs to the leucine-binding protein family.</text>
</comment>
<dbReference type="PRINTS" id="PR00337">
    <property type="entry name" value="LEUILEVALBP"/>
</dbReference>
<dbReference type="Pfam" id="PF13458">
    <property type="entry name" value="Peripla_BP_6"/>
    <property type="match status" value="1"/>
</dbReference>
<proteinExistence type="inferred from homology"/>
<dbReference type="SUPFAM" id="SSF53822">
    <property type="entry name" value="Periplasmic binding protein-like I"/>
    <property type="match status" value="1"/>
</dbReference>